<sequence>MLGIENMKTAAEREMNFRRDLDELLAKHKAELDITDDGAEYGMHSAIAVVTMMPEWSQDGDQTTEYTEFRI</sequence>
<reference evidence="1 2" key="1">
    <citation type="submission" date="2017-03" db="EMBL/GenBank/DDBJ databases">
        <authorList>
            <person name="Afonso C.L."/>
            <person name="Miller P.J."/>
            <person name="Scott M.A."/>
            <person name="Spackman E."/>
            <person name="Goraichik I."/>
            <person name="Dimitrov K.M."/>
            <person name="Suarez D.L."/>
            <person name="Swayne D.E."/>
        </authorList>
    </citation>
    <scope>NUCLEOTIDE SEQUENCE [LARGE SCALE GENOMIC DNA]</scope>
    <source>
        <strain evidence="1">PRJEB14757</strain>
    </source>
</reference>
<keyword evidence="2" id="KW-1185">Reference proteome</keyword>
<accession>A0A1W1H8R4</accession>
<organism evidence="1 2">
    <name type="scientific">Desulfamplus magnetovallimortis</name>
    <dbReference type="NCBI Taxonomy" id="1246637"/>
    <lineage>
        <taxon>Bacteria</taxon>
        <taxon>Pseudomonadati</taxon>
        <taxon>Thermodesulfobacteriota</taxon>
        <taxon>Desulfobacteria</taxon>
        <taxon>Desulfobacterales</taxon>
        <taxon>Desulfobacteraceae</taxon>
        <taxon>Desulfamplus</taxon>
    </lineage>
</organism>
<name>A0A1W1H8R4_9BACT</name>
<protein>
    <submittedName>
        <fullName evidence="1">Uncharacterized protein</fullName>
    </submittedName>
</protein>
<evidence type="ECO:0000313" key="2">
    <source>
        <dbReference type="Proteomes" id="UP000191931"/>
    </source>
</evidence>
<gene>
    <name evidence="1" type="ORF">MTBBW1_1540011</name>
</gene>
<dbReference type="EMBL" id="FWEV01000062">
    <property type="protein sequence ID" value="SLM28785.1"/>
    <property type="molecule type" value="Genomic_DNA"/>
</dbReference>
<evidence type="ECO:0000313" key="1">
    <source>
        <dbReference type="EMBL" id="SLM28785.1"/>
    </source>
</evidence>
<dbReference type="Proteomes" id="UP000191931">
    <property type="component" value="Unassembled WGS sequence"/>
</dbReference>
<dbReference type="AlphaFoldDB" id="A0A1W1H8R4"/>
<proteinExistence type="predicted"/>